<dbReference type="InterPro" id="IPR050894">
    <property type="entry name" value="EfeM/EfeO_iron_uptake"/>
</dbReference>
<comment type="caution">
    <text evidence="8">The sequence shown here is derived from an EMBL/GenBank/DDBJ whole genome shotgun (WGS) entry which is preliminary data.</text>
</comment>
<feature type="chain" id="PRO_5040845442" evidence="5">
    <location>
        <begin position="21"/>
        <end position="392"/>
    </location>
</feature>
<evidence type="ECO:0000256" key="3">
    <source>
        <dbReference type="ARBA" id="ARBA00022729"/>
    </source>
</evidence>
<evidence type="ECO:0000259" key="7">
    <source>
        <dbReference type="Pfam" id="PF13473"/>
    </source>
</evidence>
<dbReference type="Gene3D" id="1.20.1420.20">
    <property type="entry name" value="M75 peptidase, HXXE motif"/>
    <property type="match status" value="1"/>
</dbReference>
<dbReference type="InterPro" id="IPR018976">
    <property type="entry name" value="Imelysin-like"/>
</dbReference>
<evidence type="ECO:0000256" key="2">
    <source>
        <dbReference type="ARBA" id="ARBA00005989"/>
    </source>
</evidence>
<evidence type="ECO:0000313" key="9">
    <source>
        <dbReference type="Proteomes" id="UP001149140"/>
    </source>
</evidence>
<reference evidence="8" key="1">
    <citation type="submission" date="2022-10" db="EMBL/GenBank/DDBJ databases">
        <title>The WGS of Solirubrobacter ginsenosidimutans DSM 21036.</title>
        <authorList>
            <person name="Jiang Z."/>
        </authorList>
    </citation>
    <scope>NUCLEOTIDE SEQUENCE</scope>
    <source>
        <strain evidence="8">DSM 21036</strain>
    </source>
</reference>
<evidence type="ECO:0000256" key="1">
    <source>
        <dbReference type="ARBA" id="ARBA00004418"/>
    </source>
</evidence>
<dbReference type="RefSeq" id="WP_270041002.1">
    <property type="nucleotide sequence ID" value="NZ_JAPDOD010000014.1"/>
</dbReference>
<dbReference type="InterPro" id="IPR053377">
    <property type="entry name" value="Iron_uptake_EfeM/EfeO"/>
</dbReference>
<gene>
    <name evidence="8" type="primary">efeO</name>
    <name evidence="8" type="ORF">OM076_16045</name>
</gene>
<feature type="compositionally biased region" description="Polar residues" evidence="4">
    <location>
        <begin position="28"/>
        <end position="38"/>
    </location>
</feature>
<comment type="subcellular location">
    <subcellularLocation>
        <location evidence="1">Periplasm</location>
    </subcellularLocation>
</comment>
<dbReference type="Proteomes" id="UP001149140">
    <property type="component" value="Unassembled WGS sequence"/>
</dbReference>
<evidence type="ECO:0000256" key="4">
    <source>
        <dbReference type="SAM" id="MobiDB-lite"/>
    </source>
</evidence>
<feature type="domain" description="Imelysin-like" evidence="6">
    <location>
        <begin position="157"/>
        <end position="386"/>
    </location>
</feature>
<keyword evidence="3 5" id="KW-0732">Signal</keyword>
<keyword evidence="9" id="KW-1185">Reference proteome</keyword>
<dbReference type="InterPro" id="IPR034981">
    <property type="entry name" value="Imelysin-like_EfeO/Algp7"/>
</dbReference>
<dbReference type="Pfam" id="PF13473">
    <property type="entry name" value="Cupredoxin_1"/>
    <property type="match status" value="1"/>
</dbReference>
<accession>A0A9X3MSJ6</accession>
<dbReference type="NCBIfam" id="NF007697">
    <property type="entry name" value="PRK10378.1"/>
    <property type="match status" value="1"/>
</dbReference>
<evidence type="ECO:0000313" key="8">
    <source>
        <dbReference type="EMBL" id="MDA0161785.1"/>
    </source>
</evidence>
<dbReference type="InterPro" id="IPR038352">
    <property type="entry name" value="Imelysin_sf"/>
</dbReference>
<evidence type="ECO:0000259" key="6">
    <source>
        <dbReference type="Pfam" id="PF09375"/>
    </source>
</evidence>
<dbReference type="PANTHER" id="PTHR39192">
    <property type="entry name" value="IRON UPTAKE SYSTEM COMPONENT EFEO"/>
    <property type="match status" value="1"/>
</dbReference>
<protein>
    <submittedName>
        <fullName evidence="8">Iron uptake system protein EfeO</fullName>
    </submittedName>
</protein>
<dbReference type="PANTHER" id="PTHR39192:SF1">
    <property type="entry name" value="IRON UPTAKE SYSTEM COMPONENT EFEO"/>
    <property type="match status" value="1"/>
</dbReference>
<dbReference type="Pfam" id="PF09375">
    <property type="entry name" value="Peptidase_M75"/>
    <property type="match status" value="1"/>
</dbReference>
<feature type="domain" description="EfeO-type cupredoxin-like" evidence="7">
    <location>
        <begin position="53"/>
        <end position="141"/>
    </location>
</feature>
<dbReference type="NCBIfam" id="NF041757">
    <property type="entry name" value="EfeO"/>
    <property type="match status" value="1"/>
</dbReference>
<feature type="region of interest" description="Disordered" evidence="4">
    <location>
        <begin position="28"/>
        <end position="53"/>
    </location>
</feature>
<comment type="similarity">
    <text evidence="2">Belongs to the EfeM/EfeO family.</text>
</comment>
<dbReference type="GO" id="GO:0042597">
    <property type="term" value="C:periplasmic space"/>
    <property type="evidence" value="ECO:0007669"/>
    <property type="project" value="UniProtKB-SubCell"/>
</dbReference>
<dbReference type="EMBL" id="JAPDOD010000014">
    <property type="protein sequence ID" value="MDA0161785.1"/>
    <property type="molecule type" value="Genomic_DNA"/>
</dbReference>
<dbReference type="AlphaFoldDB" id="A0A9X3MSJ6"/>
<proteinExistence type="inferred from homology"/>
<dbReference type="InterPro" id="IPR028096">
    <property type="entry name" value="EfeO_Cupredoxin"/>
</dbReference>
<evidence type="ECO:0000256" key="5">
    <source>
        <dbReference type="SAM" id="SignalP"/>
    </source>
</evidence>
<organism evidence="8 9">
    <name type="scientific">Solirubrobacter ginsenosidimutans</name>
    <dbReference type="NCBI Taxonomy" id="490573"/>
    <lineage>
        <taxon>Bacteria</taxon>
        <taxon>Bacillati</taxon>
        <taxon>Actinomycetota</taxon>
        <taxon>Thermoleophilia</taxon>
        <taxon>Solirubrobacterales</taxon>
        <taxon>Solirubrobacteraceae</taxon>
        <taxon>Solirubrobacter</taxon>
    </lineage>
</organism>
<name>A0A9X3MSJ6_9ACTN</name>
<sequence>MSTVSFVWFKRAARVVPLCAVVLASCGGSDSATPNAQSTASGSKPAATGGGGPKAVEIKLTDAGCDPATIKLDAGRTTFTITNAGTGRVSEAEVLSGARILGEKENLVAGLSGSFTLDLQPGQYSLSCPGGTTAATGVVTVGGTAAAASSDPLLEGAVTGYQRYVTTQAKELVTRVQSFVAAVKAGDVEKAKEEFAAARVPYETIEPVAESFGNLDPDIDARVNDVEKGQKWTGFHRIEQALWEKNSTKGLEPIADKLLADVKTLQTKTLSLTYKPDELANGANGLLDEVATSKISGEEDRYSHTDLSDFEANINGAQTTFGLLAPVLRAKDATLANDINTRFDAVQQELATLKQGDAYPSYDTVDDAERKQLSVLVAGLAKPLAKISDALG</sequence>
<dbReference type="CDD" id="cd14656">
    <property type="entry name" value="Imelysin-like_EfeO"/>
    <property type="match status" value="1"/>
</dbReference>
<feature type="signal peptide" evidence="5">
    <location>
        <begin position="1"/>
        <end position="20"/>
    </location>
</feature>